<comment type="caution">
    <text evidence="2">The sequence shown here is derived from an EMBL/GenBank/DDBJ whole genome shotgun (WGS) entry which is preliminary data.</text>
</comment>
<dbReference type="EMBL" id="JAKUCV010005676">
    <property type="protein sequence ID" value="KAJ4830298.1"/>
    <property type="molecule type" value="Genomic_DNA"/>
</dbReference>
<reference evidence="2" key="2">
    <citation type="journal article" date="2023" name="Plants (Basel)">
        <title>Annotation of the Turnera subulata (Passifloraceae) Draft Genome Reveals the S-Locus Evolved after the Divergence of Turneroideae from Passifloroideae in a Stepwise Manner.</title>
        <authorList>
            <person name="Henning P.M."/>
            <person name="Roalson E.H."/>
            <person name="Mir W."/>
            <person name="McCubbin A.G."/>
            <person name="Shore J.S."/>
        </authorList>
    </citation>
    <scope>NUCLEOTIDE SEQUENCE</scope>
    <source>
        <strain evidence="2">F60SS</strain>
    </source>
</reference>
<dbReference type="AlphaFoldDB" id="A0A9Q0FF22"/>
<reference evidence="2" key="1">
    <citation type="submission" date="2022-02" db="EMBL/GenBank/DDBJ databases">
        <authorList>
            <person name="Henning P.M."/>
            <person name="McCubbin A.G."/>
            <person name="Shore J.S."/>
        </authorList>
    </citation>
    <scope>NUCLEOTIDE SEQUENCE</scope>
    <source>
        <strain evidence="2">F60SS</strain>
        <tissue evidence="2">Leaves</tissue>
    </source>
</reference>
<dbReference type="Pfam" id="PF07734">
    <property type="entry name" value="FBA_1"/>
    <property type="match status" value="1"/>
</dbReference>
<evidence type="ECO:0000259" key="1">
    <source>
        <dbReference type="Pfam" id="PF07734"/>
    </source>
</evidence>
<gene>
    <name evidence="2" type="ORF">Tsubulata_047912</name>
</gene>
<organism evidence="2 3">
    <name type="scientific">Turnera subulata</name>
    <dbReference type="NCBI Taxonomy" id="218843"/>
    <lineage>
        <taxon>Eukaryota</taxon>
        <taxon>Viridiplantae</taxon>
        <taxon>Streptophyta</taxon>
        <taxon>Embryophyta</taxon>
        <taxon>Tracheophyta</taxon>
        <taxon>Spermatophyta</taxon>
        <taxon>Magnoliopsida</taxon>
        <taxon>eudicotyledons</taxon>
        <taxon>Gunneridae</taxon>
        <taxon>Pentapetalae</taxon>
        <taxon>rosids</taxon>
        <taxon>fabids</taxon>
        <taxon>Malpighiales</taxon>
        <taxon>Passifloraceae</taxon>
        <taxon>Turnera</taxon>
    </lineage>
</organism>
<evidence type="ECO:0000313" key="2">
    <source>
        <dbReference type="EMBL" id="KAJ4830298.1"/>
    </source>
</evidence>
<sequence length="147" mass="16851">MEFFYCPSSDQYKIMVFFLDPPDSPSMIYTLGSNNSWRSISEHIRFPRSRSASFNGALNWVCSDDSRSKKCEGICAFDIENEAVRFLILAPPQIRGIREARGLNVTLCRGSLSLFLERRKAWDGLDVWIMKEYAVVSSWTKLHAVLS</sequence>
<dbReference type="OrthoDB" id="5314306at2759"/>
<feature type="domain" description="F-box associated beta-propeller type 1" evidence="1">
    <location>
        <begin position="9"/>
        <end position="144"/>
    </location>
</feature>
<dbReference type="InterPro" id="IPR006527">
    <property type="entry name" value="F-box-assoc_dom_typ1"/>
</dbReference>
<dbReference type="InterPro" id="IPR017451">
    <property type="entry name" value="F-box-assoc_interact_dom"/>
</dbReference>
<accession>A0A9Q0FF22</accession>
<evidence type="ECO:0000313" key="3">
    <source>
        <dbReference type="Proteomes" id="UP001141552"/>
    </source>
</evidence>
<proteinExistence type="predicted"/>
<name>A0A9Q0FF22_9ROSI</name>
<dbReference type="NCBIfam" id="TIGR01640">
    <property type="entry name" value="F_box_assoc_1"/>
    <property type="match status" value="1"/>
</dbReference>
<dbReference type="Proteomes" id="UP001141552">
    <property type="component" value="Unassembled WGS sequence"/>
</dbReference>
<keyword evidence="3" id="KW-1185">Reference proteome</keyword>
<protein>
    <recommendedName>
        <fullName evidence="1">F-box associated beta-propeller type 1 domain-containing protein</fullName>
    </recommendedName>
</protein>